<evidence type="ECO:0000313" key="1">
    <source>
        <dbReference type="EMBL" id="NIC06312.1"/>
    </source>
</evidence>
<dbReference type="RefSeq" id="WP_167115300.1">
    <property type="nucleotide sequence ID" value="NZ_JAAQTO010000032.1"/>
</dbReference>
<name>A0ABX0PW82_9GAMM</name>
<protein>
    <recommendedName>
        <fullName evidence="3">GIY-YIG domain-containing protein</fullName>
    </recommendedName>
</protein>
<sequence length="209" mass="23824">MAFEFTYRPLNNLGNYFYFKRSLENPSLLSPDKEIGCFLVLQTSFALHETVGLPPQSLEGSCETNQEYISSGCAGNPPLACYPIYLITVGDDECERLVYIGKTSSKSSRFAAGHSAITKLHHPMYNDMNKRVYLCCVVFLRDGNEIPIEWIQPYETAEALLKSFEANLIYHAKPELNTHYISNEPLFEYGQVHVQNVTGDTEFWHVNFM</sequence>
<dbReference type="Proteomes" id="UP001318321">
    <property type="component" value="Unassembled WGS sequence"/>
</dbReference>
<keyword evidence="2" id="KW-1185">Reference proteome</keyword>
<comment type="caution">
    <text evidence="1">The sequence shown here is derived from an EMBL/GenBank/DDBJ whole genome shotgun (WGS) entry which is preliminary data.</text>
</comment>
<evidence type="ECO:0008006" key="3">
    <source>
        <dbReference type="Google" id="ProtNLM"/>
    </source>
</evidence>
<gene>
    <name evidence="1" type="ORF">HBJ55_12815</name>
</gene>
<proteinExistence type="predicted"/>
<organism evidence="1 2">
    <name type="scientific">Billgrantia bachuensis</name>
    <dbReference type="NCBI Taxonomy" id="2717286"/>
    <lineage>
        <taxon>Bacteria</taxon>
        <taxon>Pseudomonadati</taxon>
        <taxon>Pseudomonadota</taxon>
        <taxon>Gammaproteobacteria</taxon>
        <taxon>Oceanospirillales</taxon>
        <taxon>Halomonadaceae</taxon>
        <taxon>Billgrantia</taxon>
    </lineage>
</organism>
<dbReference type="EMBL" id="JAAQTO010000032">
    <property type="protein sequence ID" value="NIC06312.1"/>
    <property type="molecule type" value="Genomic_DNA"/>
</dbReference>
<evidence type="ECO:0000313" key="2">
    <source>
        <dbReference type="Proteomes" id="UP001318321"/>
    </source>
</evidence>
<reference evidence="1 2" key="1">
    <citation type="submission" date="2020-03" db="EMBL/GenBank/DDBJ databases">
        <title>Identification of Halomonas strains.</title>
        <authorList>
            <person name="Xiao Z."/>
            <person name="Dong F."/>
            <person name="Wang Z."/>
            <person name="Zhao J.-Y."/>
        </authorList>
    </citation>
    <scope>NUCLEOTIDE SEQUENCE [LARGE SCALE GENOMIC DNA]</scope>
    <source>
        <strain evidence="1 2">DX6</strain>
    </source>
</reference>
<accession>A0ABX0PW82</accession>